<reference evidence="1 2" key="1">
    <citation type="submission" date="2024-06" db="EMBL/GenBank/DDBJ databases">
        <title>The Natural Products Discovery Center: Release of the First 8490 Sequenced Strains for Exploring Actinobacteria Biosynthetic Diversity.</title>
        <authorList>
            <person name="Kalkreuter E."/>
            <person name="Kautsar S.A."/>
            <person name="Yang D."/>
            <person name="Bader C.D."/>
            <person name="Teijaro C.N."/>
            <person name="Fluegel L."/>
            <person name="Davis C.M."/>
            <person name="Simpson J.R."/>
            <person name="Lauterbach L."/>
            <person name="Steele A.D."/>
            <person name="Gui C."/>
            <person name="Meng S."/>
            <person name="Li G."/>
            <person name="Viehrig K."/>
            <person name="Ye F."/>
            <person name="Su P."/>
            <person name="Kiefer A.F."/>
            <person name="Nichols A."/>
            <person name="Cepeda A.J."/>
            <person name="Yan W."/>
            <person name="Fan B."/>
            <person name="Jiang Y."/>
            <person name="Adhikari A."/>
            <person name="Zheng C.-J."/>
            <person name="Schuster L."/>
            <person name="Cowan T.M."/>
            <person name="Smanski M.J."/>
            <person name="Chevrette M.G."/>
            <person name="De Carvalho L.P.S."/>
            <person name="Shen B."/>
        </authorList>
    </citation>
    <scope>NUCLEOTIDE SEQUENCE [LARGE SCALE GENOMIC DNA]</scope>
    <source>
        <strain evidence="1 2">NPDC077434</strain>
    </source>
</reference>
<comment type="caution">
    <text evidence="1">The sequence shown here is derived from an EMBL/GenBank/DDBJ whole genome shotgun (WGS) entry which is preliminary data.</text>
</comment>
<organism evidence="1 2">
    <name type="scientific">Microbacterium profundi</name>
    <dbReference type="NCBI Taxonomy" id="450380"/>
    <lineage>
        <taxon>Bacteria</taxon>
        <taxon>Bacillati</taxon>
        <taxon>Actinomycetota</taxon>
        <taxon>Actinomycetes</taxon>
        <taxon>Micrococcales</taxon>
        <taxon>Microbacteriaceae</taxon>
        <taxon>Microbacterium</taxon>
    </lineage>
</organism>
<name>A0ABV3LE29_9MICO</name>
<dbReference type="PANTHER" id="PTHR34853:SF1">
    <property type="entry name" value="LIPASE 5"/>
    <property type="match status" value="1"/>
</dbReference>
<gene>
    <name evidence="1" type="ORF">AB0301_03695</name>
</gene>
<dbReference type="EMBL" id="JBFBMH010000003">
    <property type="protein sequence ID" value="MEW1974177.1"/>
    <property type="molecule type" value="Genomic_DNA"/>
</dbReference>
<dbReference type="InterPro" id="IPR005152">
    <property type="entry name" value="Lipase_secreted"/>
</dbReference>
<dbReference type="Pfam" id="PF03583">
    <property type="entry name" value="LIP"/>
    <property type="match status" value="1"/>
</dbReference>
<proteinExistence type="predicted"/>
<dbReference type="Gene3D" id="3.40.50.1820">
    <property type="entry name" value="alpha/beta hydrolase"/>
    <property type="match status" value="1"/>
</dbReference>
<protein>
    <submittedName>
        <fullName evidence="1">Lipase family protein</fullName>
    </submittedName>
</protein>
<evidence type="ECO:0000313" key="2">
    <source>
        <dbReference type="Proteomes" id="UP001553715"/>
    </source>
</evidence>
<dbReference type="Proteomes" id="UP001553715">
    <property type="component" value="Unassembled WGS sequence"/>
</dbReference>
<dbReference type="SUPFAM" id="SSF53474">
    <property type="entry name" value="alpha/beta-Hydrolases"/>
    <property type="match status" value="1"/>
</dbReference>
<accession>A0ABV3LE29</accession>
<sequence>MRRRPASWAPAGSALLFIGLDVDGVRQYIAFSGCTVLCAAGAAARCAPSLGLDPFELIEGLHELLATGYAIAAADYPGLGVDGASSYLLGIPASNSMLDVARAARALTGTGARERLLLWDHSQGGQAALFAAERASSHAPELKLEGVAVAAPAANLSALMSADIVNLSGTTIASFAIPAYAAALAEVDTGIGRTRPVES</sequence>
<dbReference type="RefSeq" id="WP_234001560.1">
    <property type="nucleotide sequence ID" value="NZ_JAJVKR010000018.1"/>
</dbReference>
<evidence type="ECO:0000313" key="1">
    <source>
        <dbReference type="EMBL" id="MEW1974177.1"/>
    </source>
</evidence>
<keyword evidence="2" id="KW-1185">Reference proteome</keyword>
<dbReference type="InterPro" id="IPR029058">
    <property type="entry name" value="AB_hydrolase_fold"/>
</dbReference>
<dbReference type="PANTHER" id="PTHR34853">
    <property type="match status" value="1"/>
</dbReference>